<evidence type="ECO:0000313" key="1">
    <source>
        <dbReference type="EMBL" id="OAM44368.1"/>
    </source>
</evidence>
<comment type="caution">
    <text evidence="1">The sequence shown here is derived from an EMBL/GenBank/DDBJ whole genome shotgun (WGS) entry which is preliminary data.</text>
</comment>
<organism evidence="1 2">
    <name type="scientific">Eikenella halliae</name>
    <dbReference type="NCBI Taxonomy" id="1795832"/>
    <lineage>
        <taxon>Bacteria</taxon>
        <taxon>Pseudomonadati</taxon>
        <taxon>Pseudomonadota</taxon>
        <taxon>Betaproteobacteria</taxon>
        <taxon>Neisseriales</taxon>
        <taxon>Neisseriaceae</taxon>
        <taxon>Eikenella</taxon>
    </lineage>
</organism>
<gene>
    <name evidence="1" type="ORF">A7Q00_02120</name>
</gene>
<dbReference type="Proteomes" id="UP000077726">
    <property type="component" value="Unassembled WGS sequence"/>
</dbReference>
<dbReference type="AlphaFoldDB" id="A0A1B6W1A1"/>
<sequence length="72" mass="8266">MRSNIQINNILRNTTEGQNTSGIVRQHDKSGDYLTEETLMFVIIVQEIVLLHWKFSKAIVRILKLSIGINNV</sequence>
<proteinExistence type="predicted"/>
<keyword evidence="2" id="KW-1185">Reference proteome</keyword>
<protein>
    <submittedName>
        <fullName evidence="1">Uncharacterized protein</fullName>
    </submittedName>
</protein>
<evidence type="ECO:0000313" key="2">
    <source>
        <dbReference type="Proteomes" id="UP000077726"/>
    </source>
</evidence>
<reference evidence="2" key="1">
    <citation type="submission" date="2016-05" db="EMBL/GenBank/DDBJ databases">
        <title>Draft genome of Corynebacterium afermentans subsp. afermentans LCDC 88199T.</title>
        <authorList>
            <person name="Bernier A.-M."/>
            <person name="Bernard K."/>
        </authorList>
    </citation>
    <scope>NUCLEOTIDE SEQUENCE [LARGE SCALE GENOMIC DNA]</scope>
    <source>
        <strain evidence="2">NML130454</strain>
    </source>
</reference>
<dbReference type="EMBL" id="LXSQ01000006">
    <property type="protein sequence ID" value="OAM44368.1"/>
    <property type="molecule type" value="Genomic_DNA"/>
</dbReference>
<name>A0A1B6W1A1_9NEIS</name>
<accession>A0A1B6W1A1</accession>